<evidence type="ECO:0000259" key="11">
    <source>
        <dbReference type="Pfam" id="PF08244"/>
    </source>
</evidence>
<keyword evidence="6 8" id="KW-0326">Glycosidase</keyword>
<dbReference type="InterPro" id="IPR051214">
    <property type="entry name" value="GH32_Enzymes"/>
</dbReference>
<keyword evidence="13" id="KW-1185">Reference proteome</keyword>
<evidence type="ECO:0000256" key="5">
    <source>
        <dbReference type="ARBA" id="ARBA00022801"/>
    </source>
</evidence>
<evidence type="ECO:0000256" key="6">
    <source>
        <dbReference type="ARBA" id="ARBA00023295"/>
    </source>
</evidence>
<dbReference type="SMART" id="SM00640">
    <property type="entry name" value="Glyco_32"/>
    <property type="match status" value="1"/>
</dbReference>
<dbReference type="GO" id="GO:0005975">
    <property type="term" value="P:carbohydrate metabolic process"/>
    <property type="evidence" value="ECO:0007669"/>
    <property type="project" value="InterPro"/>
</dbReference>
<evidence type="ECO:0000256" key="3">
    <source>
        <dbReference type="ARBA" id="ARBA00012758"/>
    </source>
</evidence>
<dbReference type="Proteomes" id="UP000679179">
    <property type="component" value="Unassembled WGS sequence"/>
</dbReference>
<dbReference type="GO" id="GO:0004564">
    <property type="term" value="F:beta-fructofuranosidase activity"/>
    <property type="evidence" value="ECO:0007669"/>
    <property type="project" value="UniProtKB-EC"/>
</dbReference>
<dbReference type="InterPro" id="IPR001362">
    <property type="entry name" value="Glyco_hydro_32"/>
</dbReference>
<comment type="function">
    <text evidence="9">Enables the bacterium to metabolize sucrose as a sole carbon source.</text>
</comment>
<comment type="catalytic activity">
    <reaction evidence="8">
        <text>Hydrolysis of terminal non-reducing beta-D-fructofuranoside residues in beta-D-fructofuranosides.</text>
        <dbReference type="EC" id="3.2.1.26"/>
    </reaction>
</comment>
<dbReference type="Pfam" id="PF00251">
    <property type="entry name" value="Glyco_hydro_32N"/>
    <property type="match status" value="1"/>
</dbReference>
<accession>A0A919VE73</accession>
<evidence type="ECO:0000256" key="9">
    <source>
        <dbReference type="RuleBase" id="RU365015"/>
    </source>
</evidence>
<dbReference type="InterPro" id="IPR006232">
    <property type="entry name" value="Suc6P_hydrolase"/>
</dbReference>
<dbReference type="InterPro" id="IPR018053">
    <property type="entry name" value="Glyco_hydro_32_AS"/>
</dbReference>
<dbReference type="GO" id="GO:0005737">
    <property type="term" value="C:cytoplasm"/>
    <property type="evidence" value="ECO:0007669"/>
    <property type="project" value="UniProtKB-SubCell"/>
</dbReference>
<dbReference type="InterPro" id="IPR013148">
    <property type="entry name" value="Glyco_hydro_32_N"/>
</dbReference>
<comment type="caution">
    <text evidence="12">The sequence shown here is derived from an EMBL/GenBank/DDBJ whole genome shotgun (WGS) entry which is preliminary data.</text>
</comment>
<dbReference type="PROSITE" id="PS00609">
    <property type="entry name" value="GLYCOSYL_HYDROL_F32"/>
    <property type="match status" value="1"/>
</dbReference>
<dbReference type="Gene3D" id="2.60.120.560">
    <property type="entry name" value="Exo-inulinase, domain 1"/>
    <property type="match status" value="1"/>
</dbReference>
<evidence type="ECO:0000256" key="8">
    <source>
        <dbReference type="RuleBase" id="RU362110"/>
    </source>
</evidence>
<organism evidence="12 13">
    <name type="scientific">Clostridium polyendosporum</name>
    <dbReference type="NCBI Taxonomy" id="69208"/>
    <lineage>
        <taxon>Bacteria</taxon>
        <taxon>Bacillati</taxon>
        <taxon>Bacillota</taxon>
        <taxon>Clostridia</taxon>
        <taxon>Eubacteriales</taxon>
        <taxon>Clostridiaceae</taxon>
        <taxon>Clostridium</taxon>
    </lineage>
</organism>
<feature type="domain" description="Glycosyl hydrolase family 32 C-terminal" evidence="11">
    <location>
        <begin position="321"/>
        <end position="473"/>
    </location>
</feature>
<comment type="subcellular location">
    <subcellularLocation>
        <location evidence="9">Cytoplasm</location>
    </subcellularLocation>
</comment>
<dbReference type="EC" id="3.2.1.26" evidence="3 8"/>
<dbReference type="EMBL" id="BOPZ01000010">
    <property type="protein sequence ID" value="GIM28829.1"/>
    <property type="molecule type" value="Genomic_DNA"/>
</dbReference>
<keyword evidence="9" id="KW-0119">Carbohydrate metabolism</keyword>
<evidence type="ECO:0000259" key="10">
    <source>
        <dbReference type="Pfam" id="PF00251"/>
    </source>
</evidence>
<dbReference type="NCBIfam" id="TIGR01322">
    <property type="entry name" value="scrB_fam"/>
    <property type="match status" value="1"/>
</dbReference>
<dbReference type="CDD" id="cd08996">
    <property type="entry name" value="GH32_FFase"/>
    <property type="match status" value="1"/>
</dbReference>
<dbReference type="InterPro" id="IPR013189">
    <property type="entry name" value="Glyco_hydro_32_C"/>
</dbReference>
<dbReference type="SUPFAM" id="SSF49899">
    <property type="entry name" value="Concanavalin A-like lectins/glucanases"/>
    <property type="match status" value="1"/>
</dbReference>
<evidence type="ECO:0000313" key="12">
    <source>
        <dbReference type="EMBL" id="GIM28829.1"/>
    </source>
</evidence>
<comment type="similarity">
    <text evidence="2 8">Belongs to the glycosyl hydrolase 32 family.</text>
</comment>
<comment type="pathway">
    <text evidence="1 9">Glycan biosynthesis; sucrose metabolism.</text>
</comment>
<gene>
    <name evidence="12" type="ORF">CPJCM30710_14950</name>
</gene>
<dbReference type="AlphaFoldDB" id="A0A919VE73"/>
<dbReference type="SUPFAM" id="SSF75005">
    <property type="entry name" value="Arabinanase/levansucrase/invertase"/>
    <property type="match status" value="1"/>
</dbReference>
<evidence type="ECO:0000256" key="4">
    <source>
        <dbReference type="ARBA" id="ARBA00019623"/>
    </source>
</evidence>
<name>A0A919VE73_9CLOT</name>
<dbReference type="Gene3D" id="2.115.10.20">
    <property type="entry name" value="Glycosyl hydrolase domain, family 43"/>
    <property type="match status" value="1"/>
</dbReference>
<feature type="domain" description="Glycosyl hydrolase family 32 N-terminal" evidence="10">
    <location>
        <begin position="28"/>
        <end position="312"/>
    </location>
</feature>
<dbReference type="PANTHER" id="PTHR43101">
    <property type="entry name" value="BETA-FRUCTOSIDASE"/>
    <property type="match status" value="1"/>
</dbReference>
<proteinExistence type="inferred from homology"/>
<reference evidence="12" key="1">
    <citation type="submission" date="2021-03" db="EMBL/GenBank/DDBJ databases">
        <title>Taxonomic study of Clostridium polyendosporum from meadow-gley soil under rice.</title>
        <authorList>
            <person name="Kobayashi H."/>
            <person name="Tanizawa Y."/>
            <person name="Yagura M."/>
        </authorList>
    </citation>
    <scope>NUCLEOTIDE SEQUENCE</scope>
    <source>
        <strain evidence="12">JCM 30710</strain>
    </source>
</reference>
<dbReference type="InterPro" id="IPR013320">
    <property type="entry name" value="ConA-like_dom_sf"/>
</dbReference>
<evidence type="ECO:0000256" key="7">
    <source>
        <dbReference type="ARBA" id="ARBA00033367"/>
    </source>
</evidence>
<keyword evidence="5 8" id="KW-0378">Hydrolase</keyword>
<dbReference type="Pfam" id="PF08244">
    <property type="entry name" value="Glyco_hydro_32C"/>
    <property type="match status" value="1"/>
</dbReference>
<evidence type="ECO:0000256" key="1">
    <source>
        <dbReference type="ARBA" id="ARBA00004914"/>
    </source>
</evidence>
<evidence type="ECO:0000313" key="13">
    <source>
        <dbReference type="Proteomes" id="UP000679179"/>
    </source>
</evidence>
<sequence length="478" mass="54811">MYTVKNALEYIKENTISVKDDCWKLGYHIMPPVGWLNDPNGLIQYNDEYHVFYQYYPYGAEWGPMHWGHVKSKDLVNWEQLQVALAPDQPYEKGCFSGSAVDNDGELTLVYTAHDDDKNPKETQCIATSRDGINFTKYENNPVIPNPPEDGTQDFRDPKVWKHEDKWYMVVGNSSNGKGRVLLYYSEDLREWNYKGVIAESDGTLGDMWECPDLFKLGDKYVLVVSPMNMENHKNIYIIGDLDYETGKFIKESYHEIDYGQDFYAAQTFLDNSGRRILIGWMNMWRTKIPTQRKGWAGALTLPRELKLSEDGTVTAMPIEEVKLLRKTSYEFSDIKVTENEEGYLKEVKGKHIEMEVTFDISNCTASKFGILLRASKDHCEGTYIVYDMNTQEIIVDRAKSGEGECCITTASLPLNNSTLKLRAFIDSSSLEVFCNEGEVVLSNRIYPNETNLSIDLFSKDGDVNVGSFKAWELKSIW</sequence>
<dbReference type="RefSeq" id="WP_212903549.1">
    <property type="nucleotide sequence ID" value="NZ_BOPZ01000010.1"/>
</dbReference>
<protein>
    <recommendedName>
        <fullName evidence="4 8">Sucrose-6-phosphate hydrolase</fullName>
        <ecNumber evidence="3 8">3.2.1.26</ecNumber>
    </recommendedName>
    <alternativeName>
        <fullName evidence="7 9">Invertase</fullName>
    </alternativeName>
</protein>
<dbReference type="InterPro" id="IPR023296">
    <property type="entry name" value="Glyco_hydro_beta-prop_sf"/>
</dbReference>
<dbReference type="PANTHER" id="PTHR43101:SF1">
    <property type="entry name" value="BETA-FRUCTOSIDASE"/>
    <property type="match status" value="1"/>
</dbReference>
<evidence type="ECO:0000256" key="2">
    <source>
        <dbReference type="ARBA" id="ARBA00009902"/>
    </source>
</evidence>
<keyword evidence="9" id="KW-0963">Cytoplasm</keyword>